<proteinExistence type="predicted"/>
<feature type="non-terminal residue" evidence="1">
    <location>
        <position position="1"/>
    </location>
</feature>
<reference evidence="1 2" key="1">
    <citation type="journal article" date="2021" name="Nat. Plants">
        <title>The Taxus genome provides insights into paclitaxel biosynthesis.</title>
        <authorList>
            <person name="Xiong X."/>
            <person name="Gou J."/>
            <person name="Liao Q."/>
            <person name="Li Y."/>
            <person name="Zhou Q."/>
            <person name="Bi G."/>
            <person name="Li C."/>
            <person name="Du R."/>
            <person name="Wang X."/>
            <person name="Sun T."/>
            <person name="Guo L."/>
            <person name="Liang H."/>
            <person name="Lu P."/>
            <person name="Wu Y."/>
            <person name="Zhang Z."/>
            <person name="Ro D.K."/>
            <person name="Shang Y."/>
            <person name="Huang S."/>
            <person name="Yan J."/>
        </authorList>
    </citation>
    <scope>NUCLEOTIDE SEQUENCE [LARGE SCALE GENOMIC DNA]</scope>
    <source>
        <strain evidence="1">Ta-2019</strain>
    </source>
</reference>
<sequence length="318" mass="36201">IRLIQDLQQRLQGSAVYPQAIAPLNIPFQLSFIGRMQFRMAILPILLKAAVKQKKIIEEQQLNIKRQMESETDLQLMLEESADMYAGLEFDYAKKQQEFESLKSRFHKVVLSCASILGSVRALLQRDRDLPELMVLLQSKDFLCVCEGIIVEAATELLDSGHQHNTESMSVTLLLLQRISELPAGRNALIELEMDHNKENKNDRKTLIWALVVFFCKQSSSRQNIVMIMLAYTNSKDGAKLLISHQLDNILVSMVHSETDHDIKEIIVDILCSLVSLNDVQCLRIFRSSPEAAAEFIRTLKRESSVKVKRMADYLAGK</sequence>
<dbReference type="AlphaFoldDB" id="A0AA38LPU3"/>
<name>A0AA38LPU3_TAXCH</name>
<dbReference type="SUPFAM" id="SSF48371">
    <property type="entry name" value="ARM repeat"/>
    <property type="match status" value="1"/>
</dbReference>
<keyword evidence="2" id="KW-1185">Reference proteome</keyword>
<organism evidence="1 2">
    <name type="scientific">Taxus chinensis</name>
    <name type="common">Chinese yew</name>
    <name type="synonym">Taxus wallichiana var. chinensis</name>
    <dbReference type="NCBI Taxonomy" id="29808"/>
    <lineage>
        <taxon>Eukaryota</taxon>
        <taxon>Viridiplantae</taxon>
        <taxon>Streptophyta</taxon>
        <taxon>Embryophyta</taxon>
        <taxon>Tracheophyta</taxon>
        <taxon>Spermatophyta</taxon>
        <taxon>Pinopsida</taxon>
        <taxon>Pinidae</taxon>
        <taxon>Conifers II</taxon>
        <taxon>Cupressales</taxon>
        <taxon>Taxaceae</taxon>
        <taxon>Taxus</taxon>
    </lineage>
</organism>
<feature type="non-terminal residue" evidence="1">
    <location>
        <position position="318"/>
    </location>
</feature>
<dbReference type="InterPro" id="IPR016024">
    <property type="entry name" value="ARM-type_fold"/>
</dbReference>
<dbReference type="OMA" id="QMESETD"/>
<evidence type="ECO:0000313" key="2">
    <source>
        <dbReference type="Proteomes" id="UP000824469"/>
    </source>
</evidence>
<gene>
    <name evidence="1" type="ORF">KI387_001260</name>
</gene>
<protein>
    <submittedName>
        <fullName evidence="1">Uncharacterized protein</fullName>
    </submittedName>
</protein>
<comment type="caution">
    <text evidence="1">The sequence shown here is derived from an EMBL/GenBank/DDBJ whole genome shotgun (WGS) entry which is preliminary data.</text>
</comment>
<dbReference type="Proteomes" id="UP000824469">
    <property type="component" value="Unassembled WGS sequence"/>
</dbReference>
<accession>A0AA38LPU3</accession>
<dbReference type="EMBL" id="JAHRHJ020000001">
    <property type="protein sequence ID" value="KAH9329152.1"/>
    <property type="molecule type" value="Genomic_DNA"/>
</dbReference>
<evidence type="ECO:0000313" key="1">
    <source>
        <dbReference type="EMBL" id="KAH9329152.1"/>
    </source>
</evidence>